<dbReference type="RefSeq" id="WP_213168073.1">
    <property type="nucleotide sequence ID" value="NZ_CP058559.1"/>
</dbReference>
<dbReference type="InterPro" id="IPR006059">
    <property type="entry name" value="SBP"/>
</dbReference>
<protein>
    <submittedName>
        <fullName evidence="4">ABC transporter substrate-binding protein</fullName>
    </submittedName>
</protein>
<dbReference type="SUPFAM" id="SSF53850">
    <property type="entry name" value="Periplasmic binding protein-like II"/>
    <property type="match status" value="1"/>
</dbReference>
<dbReference type="KEGG" id="acae:HYG86_06295"/>
<dbReference type="Proteomes" id="UP000516160">
    <property type="component" value="Chromosome"/>
</dbReference>
<evidence type="ECO:0000256" key="2">
    <source>
        <dbReference type="ARBA" id="ARBA00022448"/>
    </source>
</evidence>
<keyword evidence="3" id="KW-0732">Signal</keyword>
<dbReference type="AlphaFoldDB" id="A0A7G9W6U6"/>
<evidence type="ECO:0000256" key="1">
    <source>
        <dbReference type="ARBA" id="ARBA00008520"/>
    </source>
</evidence>
<comment type="similarity">
    <text evidence="1">Belongs to the bacterial solute-binding protein 1 family.</text>
</comment>
<dbReference type="GO" id="GO:0015768">
    <property type="term" value="P:maltose transport"/>
    <property type="evidence" value="ECO:0007669"/>
    <property type="project" value="TreeGrafter"/>
</dbReference>
<evidence type="ECO:0000256" key="3">
    <source>
        <dbReference type="ARBA" id="ARBA00022729"/>
    </source>
</evidence>
<dbReference type="Pfam" id="PF13416">
    <property type="entry name" value="SBP_bac_8"/>
    <property type="match status" value="1"/>
</dbReference>
<organism evidence="4 5">
    <name type="scientific">Alkalicella caledoniensis</name>
    <dbReference type="NCBI Taxonomy" id="2731377"/>
    <lineage>
        <taxon>Bacteria</taxon>
        <taxon>Bacillati</taxon>
        <taxon>Bacillota</taxon>
        <taxon>Clostridia</taxon>
        <taxon>Eubacteriales</taxon>
        <taxon>Proteinivoracaceae</taxon>
        <taxon>Alkalicella</taxon>
    </lineage>
</organism>
<reference evidence="4 5" key="1">
    <citation type="submission" date="2020-07" db="EMBL/GenBank/DDBJ databases">
        <title>Alkalicella. sp. LB2 genome.</title>
        <authorList>
            <person name="Postec A."/>
            <person name="Quemeneur M."/>
        </authorList>
    </citation>
    <scope>NUCLEOTIDE SEQUENCE [LARGE SCALE GENOMIC DNA]</scope>
    <source>
        <strain evidence="4 5">LB2</strain>
    </source>
</reference>
<dbReference type="GO" id="GO:0042956">
    <property type="term" value="P:maltodextrin transmembrane transport"/>
    <property type="evidence" value="ECO:0007669"/>
    <property type="project" value="TreeGrafter"/>
</dbReference>
<dbReference type="GO" id="GO:1901982">
    <property type="term" value="F:maltose binding"/>
    <property type="evidence" value="ECO:0007669"/>
    <property type="project" value="TreeGrafter"/>
</dbReference>
<proteinExistence type="inferred from homology"/>
<gene>
    <name evidence="4" type="ORF">HYG86_06295</name>
</gene>
<keyword evidence="2" id="KW-0813">Transport</keyword>
<dbReference type="CDD" id="cd14748">
    <property type="entry name" value="PBP2_UgpB"/>
    <property type="match status" value="1"/>
</dbReference>
<evidence type="ECO:0000313" key="4">
    <source>
        <dbReference type="EMBL" id="QNO14408.1"/>
    </source>
</evidence>
<dbReference type="GO" id="GO:0055052">
    <property type="term" value="C:ATP-binding cassette (ABC) transporter complex, substrate-binding subunit-containing"/>
    <property type="evidence" value="ECO:0007669"/>
    <property type="project" value="TreeGrafter"/>
</dbReference>
<accession>A0A7G9W6U6</accession>
<evidence type="ECO:0000313" key="5">
    <source>
        <dbReference type="Proteomes" id="UP000516160"/>
    </source>
</evidence>
<dbReference type="EMBL" id="CP058559">
    <property type="protein sequence ID" value="QNO14408.1"/>
    <property type="molecule type" value="Genomic_DNA"/>
</dbReference>
<dbReference type="Gene3D" id="3.40.190.10">
    <property type="entry name" value="Periplasmic binding protein-like II"/>
    <property type="match status" value="1"/>
</dbReference>
<dbReference type="PANTHER" id="PTHR30061">
    <property type="entry name" value="MALTOSE-BINDING PERIPLASMIC PROTEIN"/>
    <property type="match status" value="1"/>
</dbReference>
<sequence>MKGLLYLSLIILIATILPLVGCNGSSEEVFKGYQLPPEREEGTTVELVIHETYTDEEHQVFQTIVDMFNEDNPDITVKVERIPKGAQWSRLTQALATKETPDIARVEMEYIATLADRGTILPMELFWAEDHKETLVEGAILSNTYNKRVWGIPDQIYTSALFYNVRLLEESGSDIPDSNWSWEDLMQLARKVSDRNPDVIGLSYGSSLWELSPYMGSYGATIYNSENKRIEIDSPEVVKALNLLYGYQLDVEGWTGSPIQSFINKDAAMVILDSNSIPKIEDSGIRFGVTKLPHGPAGSVSNIDGTSMVIFKDTEHPREAYEFLKFLTSSKIQALWADELGQLPVNKDSFKNVDVNKHPYLEIFMEQVSNVIPKPALPNYSQMEELFNMEMQKVFKGEKRLEHVLMDITSELNGETQKD</sequence>
<dbReference type="PANTHER" id="PTHR30061:SF50">
    <property type="entry name" value="MALTOSE_MALTODEXTRIN-BINDING PERIPLASMIC PROTEIN"/>
    <property type="match status" value="1"/>
</dbReference>
<keyword evidence="5" id="KW-1185">Reference proteome</keyword>
<name>A0A7G9W6U6_ALKCA</name>